<keyword evidence="1" id="KW-0378">Hydrolase</keyword>
<dbReference type="PANTHER" id="PTHR43240:SF1">
    <property type="entry name" value="BLR5584 PROTEIN"/>
    <property type="match status" value="1"/>
</dbReference>
<proteinExistence type="predicted"/>
<dbReference type="Pfam" id="PF03061">
    <property type="entry name" value="4HBT"/>
    <property type="match status" value="1"/>
</dbReference>
<evidence type="ECO:0000313" key="3">
    <source>
        <dbReference type="EMBL" id="BDE05648.1"/>
    </source>
</evidence>
<dbReference type="GO" id="GO:0061522">
    <property type="term" value="F:1,4-dihydroxy-2-naphthoyl-CoA thioesterase activity"/>
    <property type="evidence" value="ECO:0007669"/>
    <property type="project" value="TreeGrafter"/>
</dbReference>
<dbReference type="KEGG" id="vab:WPS_09240"/>
<dbReference type="InterPro" id="IPR003736">
    <property type="entry name" value="PAAI_dom"/>
</dbReference>
<dbReference type="PANTHER" id="PTHR43240">
    <property type="entry name" value="1,4-DIHYDROXY-2-NAPHTHOYL-COA THIOESTERASE 1"/>
    <property type="match status" value="1"/>
</dbReference>
<dbReference type="Gene3D" id="3.10.129.10">
    <property type="entry name" value="Hotdog Thioesterase"/>
    <property type="match status" value="1"/>
</dbReference>
<name>A0AAN1XWL0_UNVUL</name>
<feature type="domain" description="Thioesterase" evidence="2">
    <location>
        <begin position="76"/>
        <end position="152"/>
    </location>
</feature>
<evidence type="ECO:0000259" key="2">
    <source>
        <dbReference type="Pfam" id="PF03061"/>
    </source>
</evidence>
<dbReference type="GO" id="GO:0005829">
    <property type="term" value="C:cytosol"/>
    <property type="evidence" value="ECO:0007669"/>
    <property type="project" value="TreeGrafter"/>
</dbReference>
<reference evidence="3 4" key="1">
    <citation type="journal article" date="2022" name="ISME Commun">
        <title>Vulcanimicrobium alpinus gen. nov. sp. nov., the first cultivated representative of the candidate phylum 'Eremiobacterota', is a metabolically versatile aerobic anoxygenic phototroph.</title>
        <authorList>
            <person name="Yabe S."/>
            <person name="Muto K."/>
            <person name="Abe K."/>
            <person name="Yokota A."/>
            <person name="Staudigel H."/>
            <person name="Tebo B.M."/>
        </authorList>
    </citation>
    <scope>NUCLEOTIDE SEQUENCE [LARGE SCALE GENOMIC DNA]</scope>
    <source>
        <strain evidence="3 4">WC8-2</strain>
    </source>
</reference>
<dbReference type="AlphaFoldDB" id="A0AAN1XWL0"/>
<gene>
    <name evidence="3" type="ORF">WPS_09240</name>
</gene>
<dbReference type="CDD" id="cd03443">
    <property type="entry name" value="PaaI_thioesterase"/>
    <property type="match status" value="1"/>
</dbReference>
<sequence>MSTEIERLGVPVGAAYPHAMDIFRRLDGLEALGMMQRGEVPVTNITRWMNFSLETVERGHVTFGMVPHEELYNLIGSVHGGIITTLMDNALGCSVQSILPAGRVATTMDLHTRFHRPVTAATGKVFADARVVHSGRRTATAEAHLVDAAGTVYATGTSTLMILEDRSTT</sequence>
<dbReference type="Proteomes" id="UP001317532">
    <property type="component" value="Chromosome"/>
</dbReference>
<organism evidence="3 4">
    <name type="scientific">Vulcanimicrobium alpinum</name>
    <dbReference type="NCBI Taxonomy" id="3016050"/>
    <lineage>
        <taxon>Bacteria</taxon>
        <taxon>Bacillati</taxon>
        <taxon>Vulcanimicrobiota</taxon>
        <taxon>Vulcanimicrobiia</taxon>
        <taxon>Vulcanimicrobiales</taxon>
        <taxon>Vulcanimicrobiaceae</taxon>
        <taxon>Vulcanimicrobium</taxon>
    </lineage>
</organism>
<dbReference type="RefSeq" id="WP_317996675.1">
    <property type="nucleotide sequence ID" value="NZ_AP025523.1"/>
</dbReference>
<dbReference type="EMBL" id="AP025523">
    <property type="protein sequence ID" value="BDE05648.1"/>
    <property type="molecule type" value="Genomic_DNA"/>
</dbReference>
<dbReference type="InterPro" id="IPR006683">
    <property type="entry name" value="Thioestr_dom"/>
</dbReference>
<dbReference type="InterPro" id="IPR029069">
    <property type="entry name" value="HotDog_dom_sf"/>
</dbReference>
<evidence type="ECO:0000256" key="1">
    <source>
        <dbReference type="ARBA" id="ARBA00022801"/>
    </source>
</evidence>
<evidence type="ECO:0000313" key="4">
    <source>
        <dbReference type="Proteomes" id="UP001317532"/>
    </source>
</evidence>
<protein>
    <submittedName>
        <fullName evidence="3">Phenylacetic acid degradation protein</fullName>
    </submittedName>
</protein>
<accession>A0AAN1XWL0</accession>
<keyword evidence="4" id="KW-1185">Reference proteome</keyword>
<dbReference type="NCBIfam" id="TIGR00369">
    <property type="entry name" value="unchar_dom_1"/>
    <property type="match status" value="1"/>
</dbReference>
<dbReference type="SUPFAM" id="SSF54637">
    <property type="entry name" value="Thioesterase/thiol ester dehydrase-isomerase"/>
    <property type="match status" value="1"/>
</dbReference>